<dbReference type="EMBL" id="GHES01038853">
    <property type="protein sequence ID" value="MPA69412.1"/>
    <property type="molecule type" value="Transcribed_RNA"/>
</dbReference>
<protein>
    <submittedName>
        <fullName evidence="2">Putative selenoprotein H</fullName>
        <ecNumber evidence="2">2.7.7.8</ecNumber>
    </submittedName>
</protein>
<dbReference type="InterPro" id="IPR052674">
    <property type="entry name" value="SelWTH-like"/>
</dbReference>
<dbReference type="FunFam" id="3.40.30.10:FF:000361">
    <property type="entry name" value="Selenium binding protein"/>
    <property type="match status" value="1"/>
</dbReference>
<dbReference type="PANTHER" id="PTHR33638:SF1">
    <property type="entry name" value="SELENOPROTEIN H"/>
    <property type="match status" value="1"/>
</dbReference>
<organism evidence="2">
    <name type="scientific">Davidia involucrata</name>
    <name type="common">Dove tree</name>
    <dbReference type="NCBI Taxonomy" id="16924"/>
    <lineage>
        <taxon>Eukaryota</taxon>
        <taxon>Viridiplantae</taxon>
        <taxon>Streptophyta</taxon>
        <taxon>Embryophyta</taxon>
        <taxon>Tracheophyta</taxon>
        <taxon>Spermatophyta</taxon>
        <taxon>Magnoliopsida</taxon>
        <taxon>eudicotyledons</taxon>
        <taxon>Gunneridae</taxon>
        <taxon>Pentapetalae</taxon>
        <taxon>asterids</taxon>
        <taxon>Cornales</taxon>
        <taxon>Nyssaceae</taxon>
        <taxon>Davidia</taxon>
    </lineage>
</organism>
<sequence>MAPKKRRTDEEEPVKPNTMSSRVTRSSTRRVNGSTPADSVVPSELPKKKKVKTSSKEKGKVDESAKAEATVAKFVHGSKTIVIEHCKQCNSFKTRAIQVKNGLENGLSGVTVHVNPEKPRRGCFEIREEGGETFISLLDMKRPFAPMKALDMDKVISDIIDKIKC</sequence>
<dbReference type="EC" id="2.7.7.8" evidence="2"/>
<dbReference type="GO" id="GO:0005794">
    <property type="term" value="C:Golgi apparatus"/>
    <property type="evidence" value="ECO:0007669"/>
    <property type="project" value="TreeGrafter"/>
</dbReference>
<reference evidence="2" key="1">
    <citation type="submission" date="2019-08" db="EMBL/GenBank/DDBJ databases">
        <title>Reference gene set and small RNA set construction with multiple tissues from Davidia involucrata Baill.</title>
        <authorList>
            <person name="Yang H."/>
            <person name="Zhou C."/>
            <person name="Li G."/>
            <person name="Wang J."/>
            <person name="Gao P."/>
            <person name="Wang M."/>
            <person name="Wang R."/>
            <person name="Zhao Y."/>
        </authorList>
    </citation>
    <scope>NUCLEOTIDE SEQUENCE</scope>
    <source>
        <tissue evidence="2">Mixed with DoveR01_LX</tissue>
    </source>
</reference>
<dbReference type="GO" id="GO:0004654">
    <property type="term" value="F:polyribonucleotide nucleotidyltransferase activity"/>
    <property type="evidence" value="ECO:0007669"/>
    <property type="project" value="UniProtKB-EC"/>
</dbReference>
<accession>A0A5B7BKC1</accession>
<evidence type="ECO:0000313" key="2">
    <source>
        <dbReference type="EMBL" id="MPA69412.1"/>
    </source>
</evidence>
<feature type="compositionally biased region" description="Basic and acidic residues" evidence="1">
    <location>
        <begin position="54"/>
        <end position="66"/>
    </location>
</feature>
<feature type="compositionally biased region" description="Low complexity" evidence="1">
    <location>
        <begin position="20"/>
        <end position="31"/>
    </location>
</feature>
<dbReference type="Gene3D" id="3.40.30.10">
    <property type="entry name" value="Glutaredoxin"/>
    <property type="match status" value="1"/>
</dbReference>
<evidence type="ECO:0000256" key="1">
    <source>
        <dbReference type="SAM" id="MobiDB-lite"/>
    </source>
</evidence>
<name>A0A5B7BKC1_DAVIN</name>
<dbReference type="AlphaFoldDB" id="A0A5B7BKC1"/>
<dbReference type="InterPro" id="IPR036249">
    <property type="entry name" value="Thioredoxin-like_sf"/>
</dbReference>
<gene>
    <name evidence="2" type="ORF">Din_038853</name>
</gene>
<keyword evidence="2" id="KW-0548">Nucleotidyltransferase</keyword>
<feature type="region of interest" description="Disordered" evidence="1">
    <location>
        <begin position="1"/>
        <end position="67"/>
    </location>
</feature>
<dbReference type="SUPFAM" id="SSF52833">
    <property type="entry name" value="Thioredoxin-like"/>
    <property type="match status" value="1"/>
</dbReference>
<keyword evidence="2" id="KW-0808">Transferase</keyword>
<dbReference type="PANTHER" id="PTHR33638">
    <property type="entry name" value="SELENOPROTEIN H"/>
    <property type="match status" value="1"/>
</dbReference>
<proteinExistence type="predicted"/>